<evidence type="ECO:0000256" key="1">
    <source>
        <dbReference type="ARBA" id="ARBA00004651"/>
    </source>
</evidence>
<dbReference type="PROSITE" id="PS50928">
    <property type="entry name" value="ABC_TM1"/>
    <property type="match status" value="2"/>
</dbReference>
<evidence type="ECO:0000256" key="7">
    <source>
        <dbReference type="SAM" id="Phobius"/>
    </source>
</evidence>
<feature type="domain" description="ABC transmembrane type-1" evidence="8">
    <location>
        <begin position="34"/>
        <end position="238"/>
    </location>
</feature>
<dbReference type="GO" id="GO:0055085">
    <property type="term" value="P:transmembrane transport"/>
    <property type="evidence" value="ECO:0007669"/>
    <property type="project" value="InterPro"/>
</dbReference>
<name>A0A1N7ML08_9RHOB</name>
<dbReference type="CDD" id="cd06261">
    <property type="entry name" value="TM_PBP2"/>
    <property type="match status" value="1"/>
</dbReference>
<dbReference type="Gene3D" id="1.10.3720.10">
    <property type="entry name" value="MetI-like"/>
    <property type="match status" value="2"/>
</dbReference>
<evidence type="ECO:0000256" key="3">
    <source>
        <dbReference type="ARBA" id="ARBA00022475"/>
    </source>
</evidence>
<organism evidence="9 10">
    <name type="scientific">Gemmobacter megaterium</name>
    <dbReference type="NCBI Taxonomy" id="1086013"/>
    <lineage>
        <taxon>Bacteria</taxon>
        <taxon>Pseudomonadati</taxon>
        <taxon>Pseudomonadota</taxon>
        <taxon>Alphaproteobacteria</taxon>
        <taxon>Rhodobacterales</taxon>
        <taxon>Paracoccaceae</taxon>
        <taxon>Gemmobacter</taxon>
    </lineage>
</organism>
<feature type="transmembrane region" description="Helical" evidence="7">
    <location>
        <begin position="68"/>
        <end position="93"/>
    </location>
</feature>
<evidence type="ECO:0000313" key="9">
    <source>
        <dbReference type="EMBL" id="SIS86619.1"/>
    </source>
</evidence>
<feature type="transmembrane region" description="Helical" evidence="7">
    <location>
        <begin position="217"/>
        <end position="239"/>
    </location>
</feature>
<feature type="transmembrane region" description="Helical" evidence="7">
    <location>
        <begin position="431"/>
        <end position="453"/>
    </location>
</feature>
<protein>
    <submittedName>
        <fullName evidence="9">Thiamine transport system permease protein</fullName>
    </submittedName>
</protein>
<evidence type="ECO:0000313" key="10">
    <source>
        <dbReference type="Proteomes" id="UP000186141"/>
    </source>
</evidence>
<dbReference type="STRING" id="1086013.SAMN05421774_102764"/>
<dbReference type="GO" id="GO:0005886">
    <property type="term" value="C:plasma membrane"/>
    <property type="evidence" value="ECO:0007669"/>
    <property type="project" value="UniProtKB-SubCell"/>
</dbReference>
<keyword evidence="4 7" id="KW-0812">Transmembrane</keyword>
<keyword evidence="3" id="KW-1003">Cell membrane</keyword>
<feature type="transmembrane region" description="Helical" evidence="7">
    <location>
        <begin position="478"/>
        <end position="498"/>
    </location>
</feature>
<dbReference type="PANTHER" id="PTHR30183">
    <property type="entry name" value="MOLYBDENUM TRANSPORT SYSTEM PERMEASE PROTEIN MODB"/>
    <property type="match status" value="1"/>
</dbReference>
<feature type="domain" description="ABC transmembrane type-1" evidence="8">
    <location>
        <begin position="305"/>
        <end position="494"/>
    </location>
</feature>
<dbReference type="InterPro" id="IPR035906">
    <property type="entry name" value="MetI-like_sf"/>
</dbReference>
<feature type="transmembrane region" description="Helical" evidence="7">
    <location>
        <begin position="172"/>
        <end position="197"/>
    </location>
</feature>
<feature type="transmembrane region" description="Helical" evidence="7">
    <location>
        <begin position="309"/>
        <end position="331"/>
    </location>
</feature>
<evidence type="ECO:0000256" key="6">
    <source>
        <dbReference type="ARBA" id="ARBA00023136"/>
    </source>
</evidence>
<evidence type="ECO:0000256" key="2">
    <source>
        <dbReference type="ARBA" id="ARBA00022448"/>
    </source>
</evidence>
<keyword evidence="2" id="KW-0813">Transport</keyword>
<comment type="subcellular location">
    <subcellularLocation>
        <location evidence="1">Cell membrane</location>
        <topology evidence="1">Multi-pass membrane protein</topology>
    </subcellularLocation>
</comment>
<dbReference type="Proteomes" id="UP000186141">
    <property type="component" value="Unassembled WGS sequence"/>
</dbReference>
<reference evidence="9 10" key="1">
    <citation type="submission" date="2017-01" db="EMBL/GenBank/DDBJ databases">
        <authorList>
            <person name="Mah S.A."/>
            <person name="Swanson W.J."/>
            <person name="Moy G.W."/>
            <person name="Vacquier V.D."/>
        </authorList>
    </citation>
    <scope>NUCLEOTIDE SEQUENCE [LARGE SCALE GENOMIC DNA]</scope>
    <source>
        <strain evidence="9 10">DSM 26375</strain>
    </source>
</reference>
<feature type="transmembrane region" description="Helical" evidence="7">
    <location>
        <begin position="372"/>
        <end position="394"/>
    </location>
</feature>
<evidence type="ECO:0000256" key="4">
    <source>
        <dbReference type="ARBA" id="ARBA00022692"/>
    </source>
</evidence>
<sequence>MLAAAIAGLMAVALAVVFFRAGSSRLGAADWAAVRFSATQAAVSALASVALAIPVARALARRRFAGRAGLIAALGAPFLLPVVVAVLGLLAIFGRAGVLNSGLAALGLPQVGIYGFHGVVLAHVFLNMPLAVRMILHGWQGVPAERVRLAQSLGLGPGGVFRHIEVPMLRGVVPGALLAVFLICLTSFAVVLILGGGPRATTVELAIWQAVRFDFDLSRAAMLAAVQFGLCAAAVLLAARWTAPAALGAGLDRPLALPAPGGWRRMADGLVIFVAALFLALPVAVLVVWGVSDLADLPAGVWNAAATSVALALVVAGLTALAVVALASAVARGGGLARMVEAAGMLPMAASSLVLGIGLFLMLHPFVAPSRLALPVTALVNTLMALPFALRLVLPAWRAAELTQGRLADSLGLVGWARFRLAVLPRIRRPLGMAVGLAAALAMGDLGVIALFASDQGVTLPLQVWRLMGAYRTDQAEAAALLLMGLSFAVFILFDSWGRRGADT</sequence>
<feature type="transmembrane region" description="Helical" evidence="7">
    <location>
        <begin position="343"/>
        <end position="366"/>
    </location>
</feature>
<dbReference type="AlphaFoldDB" id="A0A1N7ML08"/>
<proteinExistence type="predicted"/>
<accession>A0A1N7ML08</accession>
<dbReference type="SUPFAM" id="SSF161098">
    <property type="entry name" value="MetI-like"/>
    <property type="match status" value="2"/>
</dbReference>
<evidence type="ECO:0000256" key="5">
    <source>
        <dbReference type="ARBA" id="ARBA00022989"/>
    </source>
</evidence>
<keyword evidence="5 7" id="KW-1133">Transmembrane helix</keyword>
<feature type="transmembrane region" description="Helical" evidence="7">
    <location>
        <begin position="38"/>
        <end position="56"/>
    </location>
</feature>
<gene>
    <name evidence="9" type="ORF">SAMN05421774_102764</name>
</gene>
<keyword evidence="10" id="KW-1185">Reference proteome</keyword>
<dbReference type="EMBL" id="FTOT01000002">
    <property type="protein sequence ID" value="SIS86619.1"/>
    <property type="molecule type" value="Genomic_DNA"/>
</dbReference>
<dbReference type="PANTHER" id="PTHR30183:SF9">
    <property type="entry name" value="THIAMINE TRANSPORT SYSTEM PERMEASE PROTEIN THIP"/>
    <property type="match status" value="1"/>
</dbReference>
<feature type="transmembrane region" description="Helical" evidence="7">
    <location>
        <begin position="270"/>
        <end position="289"/>
    </location>
</feature>
<evidence type="ECO:0000259" key="8">
    <source>
        <dbReference type="PROSITE" id="PS50928"/>
    </source>
</evidence>
<feature type="transmembrane region" description="Helical" evidence="7">
    <location>
        <begin position="113"/>
        <end position="136"/>
    </location>
</feature>
<dbReference type="InterPro" id="IPR000515">
    <property type="entry name" value="MetI-like"/>
</dbReference>
<keyword evidence="6 7" id="KW-0472">Membrane</keyword>